<dbReference type="Pfam" id="PF13966">
    <property type="entry name" value="zf-RVT"/>
    <property type="match status" value="1"/>
</dbReference>
<gene>
    <name evidence="2" type="ORF">Slati_1466900</name>
</gene>
<dbReference type="EMBL" id="JACGWN010000005">
    <property type="protein sequence ID" value="KAL0449105.1"/>
    <property type="molecule type" value="Genomic_DNA"/>
</dbReference>
<evidence type="ECO:0000313" key="2">
    <source>
        <dbReference type="EMBL" id="KAL0449105.1"/>
    </source>
</evidence>
<protein>
    <recommendedName>
        <fullName evidence="1">Reverse transcriptase zinc-binding domain-containing protein</fullName>
    </recommendedName>
</protein>
<dbReference type="InterPro" id="IPR026960">
    <property type="entry name" value="RVT-Znf"/>
</dbReference>
<sequence length="319" mass="36588">MLAKQAWRVAMNPDSLLHCIFQHKYFSGSSFLAVDRGQSPSFTWRSLLYSRDLLVASLRWQIGDGESASIVGVPWLPRPISFQIICKLKSLPEDTKVAALLDEAGWKEPLVRDEFLQIDAYCILSIRLPNTRSPDELIWHHGKKGKFTVKSAYQLACMLGTPASPSSRDGDWRLAWDLQLAPKIKLFIWKVYSNALPTMTNLRNRGLRLEGGCPLCDAMEEDIMHVLVRCSFARLIWAVSGVPWKLVESHTEDVMVWLRAIHQRADREELEMIAVIYWSLWYHRNMRIFEGKELQAVEVVDMAKRQLVRKKIVLAEGPG</sequence>
<feature type="domain" description="Reverse transcriptase zinc-binding" evidence="1">
    <location>
        <begin position="147"/>
        <end position="237"/>
    </location>
</feature>
<name>A0AAW2X6K7_9LAMI</name>
<reference evidence="2" key="1">
    <citation type="submission" date="2020-06" db="EMBL/GenBank/DDBJ databases">
        <authorList>
            <person name="Li T."/>
            <person name="Hu X."/>
            <person name="Zhang T."/>
            <person name="Song X."/>
            <person name="Zhang H."/>
            <person name="Dai N."/>
            <person name="Sheng W."/>
            <person name="Hou X."/>
            <person name="Wei L."/>
        </authorList>
    </citation>
    <scope>NUCLEOTIDE SEQUENCE</scope>
    <source>
        <strain evidence="2">KEN1</strain>
        <tissue evidence="2">Leaf</tissue>
    </source>
</reference>
<evidence type="ECO:0000259" key="1">
    <source>
        <dbReference type="Pfam" id="PF13966"/>
    </source>
</evidence>
<proteinExistence type="predicted"/>
<dbReference type="PANTHER" id="PTHR33116:SF86">
    <property type="entry name" value="REVERSE TRANSCRIPTASE DOMAIN-CONTAINING PROTEIN"/>
    <property type="match status" value="1"/>
</dbReference>
<comment type="caution">
    <text evidence="2">The sequence shown here is derived from an EMBL/GenBank/DDBJ whole genome shotgun (WGS) entry which is preliminary data.</text>
</comment>
<organism evidence="2">
    <name type="scientific">Sesamum latifolium</name>
    <dbReference type="NCBI Taxonomy" id="2727402"/>
    <lineage>
        <taxon>Eukaryota</taxon>
        <taxon>Viridiplantae</taxon>
        <taxon>Streptophyta</taxon>
        <taxon>Embryophyta</taxon>
        <taxon>Tracheophyta</taxon>
        <taxon>Spermatophyta</taxon>
        <taxon>Magnoliopsida</taxon>
        <taxon>eudicotyledons</taxon>
        <taxon>Gunneridae</taxon>
        <taxon>Pentapetalae</taxon>
        <taxon>asterids</taxon>
        <taxon>lamiids</taxon>
        <taxon>Lamiales</taxon>
        <taxon>Pedaliaceae</taxon>
        <taxon>Sesamum</taxon>
    </lineage>
</organism>
<dbReference type="PANTHER" id="PTHR33116">
    <property type="entry name" value="REVERSE TRANSCRIPTASE ZINC-BINDING DOMAIN-CONTAINING PROTEIN-RELATED-RELATED"/>
    <property type="match status" value="1"/>
</dbReference>
<reference evidence="2" key="2">
    <citation type="journal article" date="2024" name="Plant">
        <title>Genomic evolution and insights into agronomic trait innovations of Sesamum species.</title>
        <authorList>
            <person name="Miao H."/>
            <person name="Wang L."/>
            <person name="Qu L."/>
            <person name="Liu H."/>
            <person name="Sun Y."/>
            <person name="Le M."/>
            <person name="Wang Q."/>
            <person name="Wei S."/>
            <person name="Zheng Y."/>
            <person name="Lin W."/>
            <person name="Duan Y."/>
            <person name="Cao H."/>
            <person name="Xiong S."/>
            <person name="Wang X."/>
            <person name="Wei L."/>
            <person name="Li C."/>
            <person name="Ma Q."/>
            <person name="Ju M."/>
            <person name="Zhao R."/>
            <person name="Li G."/>
            <person name="Mu C."/>
            <person name="Tian Q."/>
            <person name="Mei H."/>
            <person name="Zhang T."/>
            <person name="Gao T."/>
            <person name="Zhang H."/>
        </authorList>
    </citation>
    <scope>NUCLEOTIDE SEQUENCE</scope>
    <source>
        <strain evidence="2">KEN1</strain>
    </source>
</reference>
<dbReference type="AlphaFoldDB" id="A0AAW2X6K7"/>
<accession>A0AAW2X6K7</accession>